<protein>
    <submittedName>
        <fullName evidence="1">Uncharacterized protein</fullName>
    </submittedName>
</protein>
<organism evidence="1 2">
    <name type="scientific">Pandoravirus salinus</name>
    <dbReference type="NCBI Taxonomy" id="1349410"/>
    <lineage>
        <taxon>Viruses</taxon>
        <taxon>Pandoravirus</taxon>
    </lineage>
</organism>
<gene>
    <name evidence="1" type="ORF">psal_cds_1330</name>
</gene>
<keyword evidence="2" id="KW-1185">Reference proteome</keyword>
<proteinExistence type="predicted"/>
<evidence type="ECO:0000313" key="1">
    <source>
        <dbReference type="EMBL" id="AGO85716.1"/>
    </source>
</evidence>
<dbReference type="KEGG" id="vg:16607503"/>
<evidence type="ECO:0000313" key="2">
    <source>
        <dbReference type="Proteomes" id="UP000204584"/>
    </source>
</evidence>
<dbReference type="RefSeq" id="YP_008438795.1">
    <property type="nucleotide sequence ID" value="NC_022098.1"/>
</dbReference>
<dbReference type="EMBL" id="KC977571">
    <property type="protein sequence ID" value="AGO85716.1"/>
    <property type="molecule type" value="Genomic_DNA"/>
</dbReference>
<reference evidence="1 2" key="1">
    <citation type="journal article" date="2013" name="Science">
        <title>Pandoraviruses: amoeba viruses with genomes up to 2.5 Mb reaching that of parasitic eukaryotes.</title>
        <authorList>
            <person name="Philippe N."/>
            <person name="Legendre M."/>
            <person name="Doutre G."/>
            <person name="Coute Y."/>
            <person name="Poirot O."/>
            <person name="Lescot M."/>
            <person name="Arslan D."/>
            <person name="Seltzer V."/>
            <person name="Bertaux L."/>
            <person name="Bruley C."/>
            <person name="Garin J."/>
            <person name="Claverie J.M."/>
            <person name="Abergel C."/>
        </authorList>
    </citation>
    <scope>NUCLEOTIDE SEQUENCE [LARGE SCALE GENOMIC DNA]</scope>
</reference>
<accession>S4W1N2</accession>
<dbReference type="Proteomes" id="UP000204584">
    <property type="component" value="Segment"/>
</dbReference>
<dbReference type="GeneID" id="16607503"/>
<sequence>MKRSMTTDNINTFLCDDLLYGVLVECAGASCWPILARVCVRWRDVVVAAPRAKGDAFIETTAAACAATDAISVRLLFGRATRVRALASRVGPSLLHAGHLICATVNGEHGAMRWIRAQQLLYAPKWCPPRRPEAQWIEGDDDYAFCPRCGPGREADLWSWACAARSGHVGGVLADVDALLGERPWPIQQDARRRWCALIDAALPEIVRRADIGSILRLFDRDEFIDPLIVPVWKVAAQVGRLDVVMRTRKARSNARYSGVAPAWSCHDAGLLYESAAQGGFVFVMDAISKMCPNAKATEAAYWRALEMGHVDILDWLAARQDDAVCEWDRHHQASPWLARMAPSSTSLRWLRRMGRDDTAGPARKSRHALCSRAL</sequence>
<name>S4W1N2_9VIRU</name>